<comment type="caution">
    <text evidence="2">The sequence shown here is derived from an EMBL/GenBank/DDBJ whole genome shotgun (WGS) entry which is preliminary data.</text>
</comment>
<evidence type="ECO:0000313" key="2">
    <source>
        <dbReference type="EMBL" id="GAA3508545.1"/>
    </source>
</evidence>
<dbReference type="EMBL" id="BAABCW010000006">
    <property type="protein sequence ID" value="GAA3508545.1"/>
    <property type="molecule type" value="Genomic_DNA"/>
</dbReference>
<dbReference type="Proteomes" id="UP001500459">
    <property type="component" value="Unassembled WGS sequence"/>
</dbReference>
<keyword evidence="1" id="KW-0812">Transmembrane</keyword>
<organism evidence="2 3">
    <name type="scientific">Aquimarina addita</name>
    <dbReference type="NCBI Taxonomy" id="870485"/>
    <lineage>
        <taxon>Bacteria</taxon>
        <taxon>Pseudomonadati</taxon>
        <taxon>Bacteroidota</taxon>
        <taxon>Flavobacteriia</taxon>
        <taxon>Flavobacteriales</taxon>
        <taxon>Flavobacteriaceae</taxon>
        <taxon>Aquimarina</taxon>
    </lineage>
</organism>
<gene>
    <name evidence="2" type="ORF">GCM10022393_19970</name>
</gene>
<sequence>MKKSIFKPIIIGILLGAFVFFTGPLLFVILILKFIFTPFGMGRMMWRNKRMGMPPFAFADKIRSMSDEQFDEFKSQNQRGFYSNQYC</sequence>
<evidence type="ECO:0000256" key="1">
    <source>
        <dbReference type="SAM" id="Phobius"/>
    </source>
</evidence>
<protein>
    <recommendedName>
        <fullName evidence="4">DUF454 family protein</fullName>
    </recommendedName>
</protein>
<keyword evidence="1" id="KW-0472">Membrane</keyword>
<evidence type="ECO:0000313" key="3">
    <source>
        <dbReference type="Proteomes" id="UP001500459"/>
    </source>
</evidence>
<reference evidence="3" key="1">
    <citation type="journal article" date="2019" name="Int. J. Syst. Evol. Microbiol.">
        <title>The Global Catalogue of Microorganisms (GCM) 10K type strain sequencing project: providing services to taxonomists for standard genome sequencing and annotation.</title>
        <authorList>
            <consortium name="The Broad Institute Genomics Platform"/>
            <consortium name="The Broad Institute Genome Sequencing Center for Infectious Disease"/>
            <person name="Wu L."/>
            <person name="Ma J."/>
        </authorList>
    </citation>
    <scope>NUCLEOTIDE SEQUENCE [LARGE SCALE GENOMIC DNA]</scope>
    <source>
        <strain evidence="3">JCM 17106</strain>
    </source>
</reference>
<evidence type="ECO:0008006" key="4">
    <source>
        <dbReference type="Google" id="ProtNLM"/>
    </source>
</evidence>
<feature type="transmembrane region" description="Helical" evidence="1">
    <location>
        <begin position="12"/>
        <end position="36"/>
    </location>
</feature>
<name>A0ABP6UKT8_9FLAO</name>
<keyword evidence="1" id="KW-1133">Transmembrane helix</keyword>
<dbReference type="RefSeq" id="WP_344926987.1">
    <property type="nucleotide sequence ID" value="NZ_BAABCW010000006.1"/>
</dbReference>
<keyword evidence="3" id="KW-1185">Reference proteome</keyword>
<accession>A0ABP6UKT8</accession>
<proteinExistence type="predicted"/>